<proteinExistence type="predicted"/>
<dbReference type="RefSeq" id="WP_168187015.1">
    <property type="nucleotide sequence ID" value="NZ_JAPWIE010000005.1"/>
</dbReference>
<evidence type="ECO:0000313" key="2">
    <source>
        <dbReference type="EMBL" id="MCZ4551841.1"/>
    </source>
</evidence>
<dbReference type="EMBL" id="JAPWIE010000005">
    <property type="protein sequence ID" value="MCZ4551841.1"/>
    <property type="molecule type" value="Genomic_DNA"/>
</dbReference>
<evidence type="ECO:0000313" key="3">
    <source>
        <dbReference type="Proteomes" id="UP001067235"/>
    </source>
</evidence>
<sequence length="53" mass="5605">MPYLPSTLSWTSSVAVGDARPRDDEPSPGLWGWLTCLTVLGAFAAALVFGVPQ</sequence>
<gene>
    <name evidence="2" type="ORF">O4213_17760</name>
</gene>
<evidence type="ECO:0000256" key="1">
    <source>
        <dbReference type="SAM" id="Phobius"/>
    </source>
</evidence>
<keyword evidence="1" id="KW-0472">Membrane</keyword>
<keyword evidence="1" id="KW-0812">Transmembrane</keyword>
<keyword evidence="3" id="KW-1185">Reference proteome</keyword>
<accession>A0ABT4MXW9</accession>
<keyword evidence="1" id="KW-1133">Transmembrane helix</keyword>
<comment type="caution">
    <text evidence="2">The sequence shown here is derived from an EMBL/GenBank/DDBJ whole genome shotgun (WGS) entry which is preliminary data.</text>
</comment>
<name>A0ABT4MXW9_GORRU</name>
<feature type="transmembrane region" description="Helical" evidence="1">
    <location>
        <begin position="30"/>
        <end position="51"/>
    </location>
</feature>
<protein>
    <submittedName>
        <fullName evidence="2">Uncharacterized protein</fullName>
    </submittedName>
</protein>
<reference evidence="2" key="1">
    <citation type="submission" date="2022-12" db="EMBL/GenBank/DDBJ databases">
        <authorList>
            <person name="Krivoruchko A.V."/>
            <person name="Elkin A."/>
        </authorList>
    </citation>
    <scope>NUCLEOTIDE SEQUENCE</scope>
    <source>
        <strain evidence="2">IEGM 1388</strain>
    </source>
</reference>
<dbReference type="Proteomes" id="UP001067235">
    <property type="component" value="Unassembled WGS sequence"/>
</dbReference>
<organism evidence="2 3">
    <name type="scientific">Gordonia rubripertincta</name>
    <name type="common">Rhodococcus corallinus</name>
    <dbReference type="NCBI Taxonomy" id="36822"/>
    <lineage>
        <taxon>Bacteria</taxon>
        <taxon>Bacillati</taxon>
        <taxon>Actinomycetota</taxon>
        <taxon>Actinomycetes</taxon>
        <taxon>Mycobacteriales</taxon>
        <taxon>Gordoniaceae</taxon>
        <taxon>Gordonia</taxon>
    </lineage>
</organism>